<name>V6U3B7_GIAIN</name>
<evidence type="ECO:0000256" key="1">
    <source>
        <dbReference type="SAM" id="MobiDB-lite"/>
    </source>
</evidence>
<feature type="region of interest" description="Disordered" evidence="1">
    <location>
        <begin position="39"/>
        <end position="58"/>
    </location>
</feature>
<dbReference type="VEuPathDB" id="GiardiaDB:DHA2_154465"/>
<gene>
    <name evidence="2" type="ORF">GSB_151355</name>
</gene>
<comment type="caution">
    <text evidence="2">The sequence shown here is derived from an EMBL/GenBank/DDBJ whole genome shotgun (WGS) entry which is preliminary data.</text>
</comment>
<evidence type="ECO:0000313" key="3">
    <source>
        <dbReference type="Proteomes" id="UP000018040"/>
    </source>
</evidence>
<dbReference type="PROSITE" id="PS51257">
    <property type="entry name" value="PROKAR_LIPOPROTEIN"/>
    <property type="match status" value="1"/>
</dbReference>
<reference evidence="3" key="1">
    <citation type="submission" date="2012-02" db="EMBL/GenBank/DDBJ databases">
        <title>Genome sequencing of Giardia lamblia Genotypes A2 and B isolates (DH and GS) and comparative analysis with the genomes of Genotypes A1 and E (WB and Pig).</title>
        <authorList>
            <person name="Adam R."/>
            <person name="Dahlstrom E."/>
            <person name="Martens C."/>
            <person name="Bruno D."/>
            <person name="Barbian K."/>
            <person name="Porcella S.F."/>
            <person name="Nash T."/>
        </authorList>
    </citation>
    <scope>NUCLEOTIDE SEQUENCE</scope>
    <source>
        <strain evidence="3">GS</strain>
    </source>
</reference>
<protein>
    <submittedName>
        <fullName evidence="2">Uncharacterized protein</fullName>
    </submittedName>
</protein>
<dbReference type="VEuPathDB" id="GiardiaDB:QR46_0230"/>
<dbReference type="EMBL" id="AHHH01000003">
    <property type="protein sequence ID" value="ESU45663.1"/>
    <property type="molecule type" value="Genomic_DNA"/>
</dbReference>
<feature type="compositionally biased region" description="Polar residues" evidence="1">
    <location>
        <begin position="72"/>
        <end position="95"/>
    </location>
</feature>
<feature type="region of interest" description="Disordered" evidence="1">
    <location>
        <begin position="72"/>
        <end position="107"/>
    </location>
</feature>
<sequence length="268" mass="29144">MRSEWDLLPIFSMAQACRGRAPFTDSNYPLPHSVVASMDNRSVEDGRTSSLALSKGEQEPLRKADIFKRITKQSSTVAPSSQDGAAESSVTESYATSSIPPAEIIEPPTPSSASIFKKLVPPSVTSICAPKDNEAAKAPPQPTALAPVVHRKPLFITPPKKLAPTTILRSISLDTIPLGPIASTTKSVTIQLLNSPPRKFHNPVLAQQTSQGEHEQTTNLQVTEALQDIAEDLLVSPIQRTEHLEDDTSVHRNRVAFWPFDDNLSDII</sequence>
<dbReference type="OrthoDB" id="10261996at2759"/>
<proteinExistence type="predicted"/>
<organism evidence="2 3">
    <name type="scientific">Giardia intestinalis</name>
    <name type="common">Giardia lamblia</name>
    <dbReference type="NCBI Taxonomy" id="5741"/>
    <lineage>
        <taxon>Eukaryota</taxon>
        <taxon>Metamonada</taxon>
        <taxon>Diplomonadida</taxon>
        <taxon>Hexamitidae</taxon>
        <taxon>Giardiinae</taxon>
        <taxon>Giardia</taxon>
    </lineage>
</organism>
<dbReference type="AlphaFoldDB" id="V6U3B7"/>
<reference evidence="2 3" key="2">
    <citation type="journal article" date="2013" name="Genome Biol. Evol.">
        <title>Genome sequencing of Giardia lamblia genotypes A2 and B isolates (DH and GS) and comparative analysis with the genomes of genotypes A1 and E (WB and Pig).</title>
        <authorList>
            <person name="Adam R.D."/>
            <person name="Dahlstrom E.W."/>
            <person name="Martens C.A."/>
            <person name="Bruno D.P."/>
            <person name="Barbian K.D."/>
            <person name="Ricklefs S.M."/>
            <person name="Hernandez M.M."/>
            <person name="Narla N.P."/>
            <person name="Patel R.B."/>
            <person name="Porcella S.F."/>
            <person name="Nash T.E."/>
        </authorList>
    </citation>
    <scope>NUCLEOTIDE SEQUENCE [LARGE SCALE GENOMIC DNA]</scope>
    <source>
        <strain evidence="2 3">GS</strain>
    </source>
</reference>
<dbReference type="VEuPathDB" id="GiardiaDB:GL50581_3276"/>
<dbReference type="Proteomes" id="UP000018040">
    <property type="component" value="Unassembled WGS sequence"/>
</dbReference>
<feature type="compositionally biased region" description="Low complexity" evidence="1">
    <location>
        <begin position="96"/>
        <end position="106"/>
    </location>
</feature>
<evidence type="ECO:0000313" key="2">
    <source>
        <dbReference type="EMBL" id="ESU45663.1"/>
    </source>
</evidence>
<dbReference type="VEuPathDB" id="GiardiaDB:GL50803_0017125"/>
<accession>V6U3B7</accession>